<dbReference type="InterPro" id="IPR010982">
    <property type="entry name" value="Lambda_DNA-bd_dom_sf"/>
</dbReference>
<evidence type="ECO:0000259" key="4">
    <source>
        <dbReference type="PROSITE" id="PS50932"/>
    </source>
</evidence>
<dbReference type="InterPro" id="IPR000843">
    <property type="entry name" value="HTH_LacI"/>
</dbReference>
<evidence type="ECO:0000313" key="5">
    <source>
        <dbReference type="EMBL" id="MXO82576.1"/>
    </source>
</evidence>
<reference evidence="5 6" key="1">
    <citation type="submission" date="2019-12" db="EMBL/GenBank/DDBJ databases">
        <title>Genomic-based taxomic classification of the family Erythrobacteraceae.</title>
        <authorList>
            <person name="Xu L."/>
        </authorList>
    </citation>
    <scope>NUCLEOTIDE SEQUENCE [LARGE SCALE GENOMIC DNA]</scope>
    <source>
        <strain evidence="5 6">KCTC 42006</strain>
    </source>
</reference>
<keyword evidence="6" id="KW-1185">Reference proteome</keyword>
<dbReference type="OrthoDB" id="8433438at2"/>
<comment type="caution">
    <text evidence="5">The sequence shown here is derived from an EMBL/GenBank/DDBJ whole genome shotgun (WGS) entry which is preliminary data.</text>
</comment>
<dbReference type="EMBL" id="WTYZ01000001">
    <property type="protein sequence ID" value="MXO82576.1"/>
    <property type="molecule type" value="Genomic_DNA"/>
</dbReference>
<sequence>MTERKARYRITSFDVAELAGVSQSTVSRALAGSTAITEPTRAKVMMAAEELGYVVDERAARLRRGKTGTLAVVVIGRPDESASGLNPFHFSLLGSVCAAGAKQGYETLVSFQSEEGRFFGKYEERGQADAMIVIGTGVNHAAWDYFRELSGNGRSVAYWSSPFDELEWVRSDNYEGGILATTELLDAGCQNVVHIGSADSPQKQFGERNDGYAKTMTDRGLEPVLFAVDESLDREEQGRKAARQLIASGQPFDGVFISTDTIALGVLEVFNAEGISVPDDCSIIGFDGLRAGQYSNPPLTTVEPDIDVAGALLVRAALGGEEATERRVPVCLLNRRSVKRR</sequence>
<proteinExistence type="predicted"/>
<dbReference type="PANTHER" id="PTHR30146:SF120">
    <property type="entry name" value="ALANINE RACEMASE"/>
    <property type="match status" value="1"/>
</dbReference>
<dbReference type="SUPFAM" id="SSF53822">
    <property type="entry name" value="Periplasmic binding protein-like I"/>
    <property type="match status" value="1"/>
</dbReference>
<dbReference type="PROSITE" id="PS50932">
    <property type="entry name" value="HTH_LACI_2"/>
    <property type="match status" value="1"/>
</dbReference>
<dbReference type="CDD" id="cd01392">
    <property type="entry name" value="HTH_LacI"/>
    <property type="match status" value="1"/>
</dbReference>
<name>A0A844Z5N8_9SPHN</name>
<keyword evidence="2 5" id="KW-0238">DNA-binding</keyword>
<dbReference type="InterPro" id="IPR028082">
    <property type="entry name" value="Peripla_BP_I"/>
</dbReference>
<evidence type="ECO:0000313" key="6">
    <source>
        <dbReference type="Proteomes" id="UP000460290"/>
    </source>
</evidence>
<dbReference type="Pfam" id="PF13377">
    <property type="entry name" value="Peripla_BP_3"/>
    <property type="match status" value="1"/>
</dbReference>
<dbReference type="Gene3D" id="3.40.50.2300">
    <property type="match status" value="2"/>
</dbReference>
<dbReference type="SMART" id="SM00354">
    <property type="entry name" value="HTH_LACI"/>
    <property type="match status" value="1"/>
</dbReference>
<keyword evidence="3" id="KW-0804">Transcription</keyword>
<dbReference type="Gene3D" id="1.10.260.40">
    <property type="entry name" value="lambda repressor-like DNA-binding domains"/>
    <property type="match status" value="1"/>
</dbReference>
<dbReference type="Proteomes" id="UP000460290">
    <property type="component" value="Unassembled WGS sequence"/>
</dbReference>
<protein>
    <submittedName>
        <fullName evidence="5">LacI family DNA-binding transcriptional regulator</fullName>
    </submittedName>
</protein>
<dbReference type="Pfam" id="PF00356">
    <property type="entry name" value="LacI"/>
    <property type="match status" value="1"/>
</dbReference>
<dbReference type="RefSeq" id="WP_160613011.1">
    <property type="nucleotide sequence ID" value="NZ_JAUFQM010000001.1"/>
</dbReference>
<dbReference type="InterPro" id="IPR046335">
    <property type="entry name" value="LacI/GalR-like_sensor"/>
</dbReference>
<organism evidence="5 6">
    <name type="scientific">Pontixanthobacter aestiaquae</name>
    <dbReference type="NCBI Taxonomy" id="1509367"/>
    <lineage>
        <taxon>Bacteria</taxon>
        <taxon>Pseudomonadati</taxon>
        <taxon>Pseudomonadota</taxon>
        <taxon>Alphaproteobacteria</taxon>
        <taxon>Sphingomonadales</taxon>
        <taxon>Erythrobacteraceae</taxon>
        <taxon>Pontixanthobacter</taxon>
    </lineage>
</organism>
<dbReference type="SUPFAM" id="SSF47413">
    <property type="entry name" value="lambda repressor-like DNA-binding domains"/>
    <property type="match status" value="1"/>
</dbReference>
<evidence type="ECO:0000256" key="3">
    <source>
        <dbReference type="ARBA" id="ARBA00023163"/>
    </source>
</evidence>
<gene>
    <name evidence="5" type="ORF">GRI35_04210</name>
</gene>
<evidence type="ECO:0000256" key="1">
    <source>
        <dbReference type="ARBA" id="ARBA00023015"/>
    </source>
</evidence>
<dbReference type="GO" id="GO:0000976">
    <property type="term" value="F:transcription cis-regulatory region binding"/>
    <property type="evidence" value="ECO:0007669"/>
    <property type="project" value="TreeGrafter"/>
</dbReference>
<keyword evidence="1" id="KW-0805">Transcription regulation</keyword>
<dbReference type="PANTHER" id="PTHR30146">
    <property type="entry name" value="LACI-RELATED TRANSCRIPTIONAL REPRESSOR"/>
    <property type="match status" value="1"/>
</dbReference>
<dbReference type="GO" id="GO:0003700">
    <property type="term" value="F:DNA-binding transcription factor activity"/>
    <property type="evidence" value="ECO:0007669"/>
    <property type="project" value="TreeGrafter"/>
</dbReference>
<feature type="domain" description="HTH lacI-type" evidence="4">
    <location>
        <begin position="10"/>
        <end position="64"/>
    </location>
</feature>
<evidence type="ECO:0000256" key="2">
    <source>
        <dbReference type="ARBA" id="ARBA00023125"/>
    </source>
</evidence>
<accession>A0A844Z5N8</accession>
<dbReference type="AlphaFoldDB" id="A0A844Z5N8"/>